<proteinExistence type="predicted"/>
<dbReference type="AlphaFoldDB" id="S4PS45"/>
<dbReference type="EMBL" id="GAIX01014183">
    <property type="protein sequence ID" value="JAA78377.1"/>
    <property type="molecule type" value="Transcribed_RNA"/>
</dbReference>
<organism evidence="1">
    <name type="scientific">Pararge aegeria</name>
    <name type="common">speckled wood butterfly</name>
    <dbReference type="NCBI Taxonomy" id="116150"/>
    <lineage>
        <taxon>Eukaryota</taxon>
        <taxon>Metazoa</taxon>
        <taxon>Ecdysozoa</taxon>
        <taxon>Arthropoda</taxon>
        <taxon>Hexapoda</taxon>
        <taxon>Insecta</taxon>
        <taxon>Pterygota</taxon>
        <taxon>Neoptera</taxon>
        <taxon>Endopterygota</taxon>
        <taxon>Lepidoptera</taxon>
        <taxon>Glossata</taxon>
        <taxon>Ditrysia</taxon>
        <taxon>Papilionoidea</taxon>
        <taxon>Nymphalidae</taxon>
        <taxon>Satyrinae</taxon>
        <taxon>Satyrini</taxon>
        <taxon>Parargina</taxon>
        <taxon>Pararge</taxon>
    </lineage>
</organism>
<name>S4PS45_9NEOP</name>
<reference evidence="1" key="2">
    <citation type="submission" date="2013-05" db="EMBL/GenBank/DDBJ databases">
        <authorList>
            <person name="Carter J.-M."/>
            <person name="Baker S.C."/>
            <person name="Pink R."/>
            <person name="Carter D.R.F."/>
            <person name="Collins A."/>
            <person name="Tomlin J."/>
            <person name="Gibbs M."/>
            <person name="Breuker C.J."/>
        </authorList>
    </citation>
    <scope>NUCLEOTIDE SEQUENCE</scope>
    <source>
        <tissue evidence="1">Ovary</tissue>
    </source>
</reference>
<sequence length="134" mass="15555">MDTNTMDGTLEEKCEYLMNIVVESRKQFGKMCVDYDQKTSLVENKMLKLQLKSIATCRFKAKNIPEINTDEMKNDLEDFTNEIVSTQRVDELRQNVMDMQSIVLQFKNDVIGQKLKKQMTADALLAEAKKKHNK</sequence>
<reference evidence="1" key="1">
    <citation type="journal article" date="2013" name="BMC Genomics">
        <title>Unscrambling butterfly oogenesis.</title>
        <authorList>
            <person name="Carter J.M."/>
            <person name="Baker S.C."/>
            <person name="Pink R."/>
            <person name="Carter D.R."/>
            <person name="Collins A."/>
            <person name="Tomlin J."/>
            <person name="Gibbs M."/>
            <person name="Breuker C.J."/>
        </authorList>
    </citation>
    <scope>NUCLEOTIDE SEQUENCE</scope>
    <source>
        <tissue evidence="1">Ovary</tissue>
    </source>
</reference>
<accession>S4PS45</accession>
<evidence type="ECO:0000313" key="1">
    <source>
        <dbReference type="EMBL" id="JAA78377.1"/>
    </source>
</evidence>
<protein>
    <submittedName>
        <fullName evidence="1">Uncharacterized protein</fullName>
    </submittedName>
</protein>